<accession>A0A6V7SUC6</accession>
<evidence type="ECO:0000313" key="3">
    <source>
        <dbReference type="Proteomes" id="UP000515308"/>
    </source>
</evidence>
<feature type="region of interest" description="Disordered" evidence="1">
    <location>
        <begin position="105"/>
        <end position="141"/>
    </location>
</feature>
<dbReference type="Proteomes" id="UP000515308">
    <property type="component" value="Chromosome PVLDE_13"/>
</dbReference>
<dbReference type="VEuPathDB" id="PlasmoDB:PVLDE_1307350"/>
<protein>
    <submittedName>
        <fullName evidence="2">PIR protein CIR protein</fullName>
    </submittedName>
</protein>
<proteinExistence type="predicted"/>
<evidence type="ECO:0000313" key="2">
    <source>
        <dbReference type="EMBL" id="CAD2102720.1"/>
    </source>
</evidence>
<organism evidence="2 3">
    <name type="scientific">Plasmodium vinckei lentum</name>
    <dbReference type="NCBI Taxonomy" id="138297"/>
    <lineage>
        <taxon>Eukaryota</taxon>
        <taxon>Sar</taxon>
        <taxon>Alveolata</taxon>
        <taxon>Apicomplexa</taxon>
        <taxon>Aconoidasida</taxon>
        <taxon>Haemosporida</taxon>
        <taxon>Plasmodiidae</taxon>
        <taxon>Plasmodium</taxon>
        <taxon>Plasmodium (Vinckeia)</taxon>
    </lineage>
</organism>
<feature type="compositionally biased region" description="Pro residues" evidence="1">
    <location>
        <begin position="132"/>
        <end position="141"/>
    </location>
</feature>
<reference evidence="2 3" key="1">
    <citation type="submission" date="2020-08" db="EMBL/GenBank/DDBJ databases">
        <authorList>
            <person name="Ramaprasad A."/>
        </authorList>
    </citation>
    <scope>NUCLEOTIDE SEQUENCE [LARGE SCALE GENOMIC DNA]</scope>
</reference>
<gene>
    <name evidence="2" type="ORF">PVLDE_1307350</name>
</gene>
<sequence length="141" mass="15967">MKGDSYEVYLNNHKNIVFLQGMNNSFIYICSIHIINTYRRIILLKGINQLNNVAISFETIKNKIIEAKDTIKDLYSRPVSNIQFAYDKFSSFLNVIIDHISSQHENVDLPSTPGDGQSISDDTGNELNTPNDPSPPQKHTP</sequence>
<name>A0A6V7SUC6_PLAVN</name>
<dbReference type="EMBL" id="LR865375">
    <property type="protein sequence ID" value="CAD2102720.1"/>
    <property type="molecule type" value="Genomic_DNA"/>
</dbReference>
<feature type="compositionally biased region" description="Polar residues" evidence="1">
    <location>
        <begin position="114"/>
        <end position="131"/>
    </location>
</feature>
<evidence type="ECO:0000256" key="1">
    <source>
        <dbReference type="SAM" id="MobiDB-lite"/>
    </source>
</evidence>
<dbReference type="AlphaFoldDB" id="A0A6V7SUC6"/>